<dbReference type="GO" id="GO:0004812">
    <property type="term" value="F:aminoacyl-tRNA ligase activity"/>
    <property type="evidence" value="ECO:0007669"/>
    <property type="project" value="UniProtKB-KW"/>
</dbReference>
<evidence type="ECO:0000256" key="9">
    <source>
        <dbReference type="ARBA" id="ARBA00049515"/>
    </source>
</evidence>
<dbReference type="Gene3D" id="3.30.930.10">
    <property type="entry name" value="Bira Bifunctional Protein, Domain 2"/>
    <property type="match status" value="1"/>
</dbReference>
<dbReference type="EMBL" id="QGHD01000010">
    <property type="protein sequence ID" value="PWL01840.1"/>
    <property type="molecule type" value="Genomic_DNA"/>
</dbReference>
<evidence type="ECO:0000313" key="12">
    <source>
        <dbReference type="Proteomes" id="UP000245523"/>
    </source>
</evidence>
<evidence type="ECO:0000256" key="5">
    <source>
        <dbReference type="ARBA" id="ARBA00022741"/>
    </source>
</evidence>
<dbReference type="Pfam" id="PF00587">
    <property type="entry name" value="tRNA-synt_2b"/>
    <property type="match status" value="1"/>
</dbReference>
<keyword evidence="3" id="KW-0963">Cytoplasm</keyword>
<comment type="caution">
    <text evidence="11">The sequence shown here is derived from an EMBL/GenBank/DDBJ whole genome shotgun (WGS) entry which is preliminary data.</text>
</comment>
<keyword evidence="7" id="KW-0648">Protein biosynthesis</keyword>
<gene>
    <name evidence="11" type="ORF">B0H50_1105</name>
</gene>
<dbReference type="InterPro" id="IPR002320">
    <property type="entry name" value="Thr-tRNA-ligase_IIa"/>
</dbReference>
<dbReference type="SUPFAM" id="SSF55681">
    <property type="entry name" value="Class II aaRS and biotin synthetases"/>
    <property type="match status" value="1"/>
</dbReference>
<accession>A0ABX5LLH1</accession>
<keyword evidence="5" id="KW-0547">Nucleotide-binding</keyword>
<evidence type="ECO:0000313" key="11">
    <source>
        <dbReference type="EMBL" id="PWL01840.1"/>
    </source>
</evidence>
<evidence type="ECO:0000256" key="8">
    <source>
        <dbReference type="ARBA" id="ARBA00023146"/>
    </source>
</evidence>
<evidence type="ECO:0000256" key="3">
    <source>
        <dbReference type="ARBA" id="ARBA00022490"/>
    </source>
</evidence>
<organism evidence="11 12">
    <name type="scientific">Hallerella porci</name>
    <dbReference type="NCBI Taxonomy" id="1945871"/>
    <lineage>
        <taxon>Bacteria</taxon>
        <taxon>Pseudomonadati</taxon>
        <taxon>Fibrobacterota</taxon>
        <taxon>Fibrobacteria</taxon>
        <taxon>Fibrobacterales</taxon>
        <taxon>Fibrobacteraceae</taxon>
        <taxon>Hallerella</taxon>
    </lineage>
</organism>
<evidence type="ECO:0000259" key="10">
    <source>
        <dbReference type="PROSITE" id="PS50862"/>
    </source>
</evidence>
<comment type="similarity">
    <text evidence="1">Belongs to the class-II aminoacyl-tRNA synthetase family.</text>
</comment>
<sequence length="109" mass="12533">MFKTLAGDMEMAVKPMNCPCHIQIFNTGLRSWRDLPMRLAEFGKCHRYEPAGTMHGLMRVRGFVQDDAHIFCTEDQIASEVADFCALVKEIYHDFGFDDIVVKFSTRPE</sequence>
<dbReference type="PANTHER" id="PTHR11451:SF44">
    <property type="entry name" value="THREONINE--TRNA LIGASE, CHLOROPLASTIC_MITOCHONDRIAL 2"/>
    <property type="match status" value="1"/>
</dbReference>
<proteinExistence type="inferred from homology"/>
<dbReference type="InterPro" id="IPR006195">
    <property type="entry name" value="aa-tRNA-synth_II"/>
</dbReference>
<feature type="domain" description="Aminoacyl-transfer RNA synthetases class-II family profile" evidence="10">
    <location>
        <begin position="1"/>
        <end position="109"/>
    </location>
</feature>
<evidence type="ECO:0000256" key="6">
    <source>
        <dbReference type="ARBA" id="ARBA00022840"/>
    </source>
</evidence>
<keyword evidence="12" id="KW-1185">Reference proteome</keyword>
<keyword evidence="4" id="KW-0436">Ligase</keyword>
<evidence type="ECO:0000256" key="2">
    <source>
        <dbReference type="ARBA" id="ARBA00013163"/>
    </source>
</evidence>
<protein>
    <recommendedName>
        <fullName evidence="2">threonine--tRNA ligase</fullName>
        <ecNumber evidence="2">6.1.1.3</ecNumber>
    </recommendedName>
</protein>
<name>A0ABX5LLH1_9BACT</name>
<dbReference type="PANTHER" id="PTHR11451">
    <property type="entry name" value="THREONINE-TRNA LIGASE"/>
    <property type="match status" value="1"/>
</dbReference>
<reference evidence="11 12" key="1">
    <citation type="submission" date="2018-05" db="EMBL/GenBank/DDBJ databases">
        <title>Animal gut microbial communities from fecal samples from Wisconsin, USA.</title>
        <authorList>
            <person name="Neumann A."/>
        </authorList>
    </citation>
    <scope>NUCLEOTIDE SEQUENCE [LARGE SCALE GENOMIC DNA]</scope>
    <source>
        <strain evidence="11 12">UWS4</strain>
    </source>
</reference>
<dbReference type="InterPro" id="IPR002314">
    <property type="entry name" value="aa-tRNA-synt_IIb"/>
</dbReference>
<dbReference type="PROSITE" id="PS50862">
    <property type="entry name" value="AA_TRNA_LIGASE_II"/>
    <property type="match status" value="1"/>
</dbReference>
<keyword evidence="6" id="KW-0067">ATP-binding</keyword>
<evidence type="ECO:0000256" key="1">
    <source>
        <dbReference type="ARBA" id="ARBA00008226"/>
    </source>
</evidence>
<evidence type="ECO:0000256" key="7">
    <source>
        <dbReference type="ARBA" id="ARBA00022917"/>
    </source>
</evidence>
<comment type="catalytic activity">
    <reaction evidence="9">
        <text>tRNA(Thr) + L-threonine + ATP = L-threonyl-tRNA(Thr) + AMP + diphosphate + H(+)</text>
        <dbReference type="Rhea" id="RHEA:24624"/>
        <dbReference type="Rhea" id="RHEA-COMP:9670"/>
        <dbReference type="Rhea" id="RHEA-COMP:9704"/>
        <dbReference type="ChEBI" id="CHEBI:15378"/>
        <dbReference type="ChEBI" id="CHEBI:30616"/>
        <dbReference type="ChEBI" id="CHEBI:33019"/>
        <dbReference type="ChEBI" id="CHEBI:57926"/>
        <dbReference type="ChEBI" id="CHEBI:78442"/>
        <dbReference type="ChEBI" id="CHEBI:78534"/>
        <dbReference type="ChEBI" id="CHEBI:456215"/>
        <dbReference type="EC" id="6.1.1.3"/>
    </reaction>
</comment>
<dbReference type="PRINTS" id="PR01047">
    <property type="entry name" value="TRNASYNTHTHR"/>
</dbReference>
<evidence type="ECO:0000256" key="4">
    <source>
        <dbReference type="ARBA" id="ARBA00022598"/>
    </source>
</evidence>
<dbReference type="Proteomes" id="UP000245523">
    <property type="component" value="Unassembled WGS sequence"/>
</dbReference>
<dbReference type="EC" id="6.1.1.3" evidence="2"/>
<keyword evidence="8 11" id="KW-0030">Aminoacyl-tRNA synthetase</keyword>
<dbReference type="InterPro" id="IPR045864">
    <property type="entry name" value="aa-tRNA-synth_II/BPL/LPL"/>
</dbReference>